<dbReference type="OrthoDB" id="2678231at2759"/>
<organism evidence="2 3">
    <name type="scientific">Coprinopsis marcescibilis</name>
    <name type="common">Agaric fungus</name>
    <name type="synonym">Psathyrella marcescibilis</name>
    <dbReference type="NCBI Taxonomy" id="230819"/>
    <lineage>
        <taxon>Eukaryota</taxon>
        <taxon>Fungi</taxon>
        <taxon>Dikarya</taxon>
        <taxon>Basidiomycota</taxon>
        <taxon>Agaricomycotina</taxon>
        <taxon>Agaricomycetes</taxon>
        <taxon>Agaricomycetidae</taxon>
        <taxon>Agaricales</taxon>
        <taxon>Agaricineae</taxon>
        <taxon>Psathyrellaceae</taxon>
        <taxon>Coprinopsis</taxon>
    </lineage>
</organism>
<evidence type="ECO:0000313" key="3">
    <source>
        <dbReference type="Proteomes" id="UP000307440"/>
    </source>
</evidence>
<feature type="coiled-coil region" evidence="1">
    <location>
        <begin position="120"/>
        <end position="147"/>
    </location>
</feature>
<evidence type="ECO:0000256" key="1">
    <source>
        <dbReference type="SAM" id="Coils"/>
    </source>
</evidence>
<reference evidence="2 3" key="1">
    <citation type="journal article" date="2019" name="Nat. Ecol. Evol.">
        <title>Megaphylogeny resolves global patterns of mushroom evolution.</title>
        <authorList>
            <person name="Varga T."/>
            <person name="Krizsan K."/>
            <person name="Foldi C."/>
            <person name="Dima B."/>
            <person name="Sanchez-Garcia M."/>
            <person name="Sanchez-Ramirez S."/>
            <person name="Szollosi G.J."/>
            <person name="Szarkandi J.G."/>
            <person name="Papp V."/>
            <person name="Albert L."/>
            <person name="Andreopoulos W."/>
            <person name="Angelini C."/>
            <person name="Antonin V."/>
            <person name="Barry K.W."/>
            <person name="Bougher N.L."/>
            <person name="Buchanan P."/>
            <person name="Buyck B."/>
            <person name="Bense V."/>
            <person name="Catcheside P."/>
            <person name="Chovatia M."/>
            <person name="Cooper J."/>
            <person name="Damon W."/>
            <person name="Desjardin D."/>
            <person name="Finy P."/>
            <person name="Geml J."/>
            <person name="Haridas S."/>
            <person name="Hughes K."/>
            <person name="Justo A."/>
            <person name="Karasinski D."/>
            <person name="Kautmanova I."/>
            <person name="Kiss B."/>
            <person name="Kocsube S."/>
            <person name="Kotiranta H."/>
            <person name="LaButti K.M."/>
            <person name="Lechner B.E."/>
            <person name="Liimatainen K."/>
            <person name="Lipzen A."/>
            <person name="Lukacs Z."/>
            <person name="Mihaltcheva S."/>
            <person name="Morgado L.N."/>
            <person name="Niskanen T."/>
            <person name="Noordeloos M.E."/>
            <person name="Ohm R.A."/>
            <person name="Ortiz-Santana B."/>
            <person name="Ovrebo C."/>
            <person name="Racz N."/>
            <person name="Riley R."/>
            <person name="Savchenko A."/>
            <person name="Shiryaev A."/>
            <person name="Soop K."/>
            <person name="Spirin V."/>
            <person name="Szebenyi C."/>
            <person name="Tomsovsky M."/>
            <person name="Tulloss R.E."/>
            <person name="Uehling J."/>
            <person name="Grigoriev I.V."/>
            <person name="Vagvolgyi C."/>
            <person name="Papp T."/>
            <person name="Martin F.M."/>
            <person name="Miettinen O."/>
            <person name="Hibbett D.S."/>
            <person name="Nagy L.G."/>
        </authorList>
    </citation>
    <scope>NUCLEOTIDE SEQUENCE [LARGE SCALE GENOMIC DNA]</scope>
    <source>
        <strain evidence="2 3">CBS 121175</strain>
    </source>
</reference>
<gene>
    <name evidence="2" type="ORF">FA15DRAFT_684438</name>
</gene>
<name>A0A5C3LE39_COPMA</name>
<keyword evidence="1" id="KW-0175">Coiled coil</keyword>
<evidence type="ECO:0000313" key="2">
    <source>
        <dbReference type="EMBL" id="TFK30196.1"/>
    </source>
</evidence>
<protein>
    <submittedName>
        <fullName evidence="2">Uncharacterized protein</fullName>
    </submittedName>
</protein>
<keyword evidence="3" id="KW-1185">Reference proteome</keyword>
<dbReference type="EMBL" id="ML210147">
    <property type="protein sequence ID" value="TFK30196.1"/>
    <property type="molecule type" value="Genomic_DNA"/>
</dbReference>
<dbReference type="Proteomes" id="UP000307440">
    <property type="component" value="Unassembled WGS sequence"/>
</dbReference>
<accession>A0A5C3LE39</accession>
<dbReference type="STRING" id="230819.A0A5C3LE39"/>
<dbReference type="AlphaFoldDB" id="A0A5C3LE39"/>
<sequence>MLIDGHQHQTHAQEVEPLVSSDDEEIDFNFNEEQSVFSYLMDEGPKPSDEDRLDALVDSLKGPFQDKGGQLKKDVACSIAPAIRMVSKAHHVLQTKVDTDYVKGIATFNSACRNIEAVSLAEYEELTESYEKTRANLANLMKQLKAEYAHRDSLWADLERKIDEIADPALAELEDLPAQIERIIAKLDRAYDTMQNQNKDSSVFSEKKIRDLLSKFGESSLYDC</sequence>
<proteinExistence type="predicted"/>